<evidence type="ECO:0000313" key="5">
    <source>
        <dbReference type="Proteomes" id="UP000887567"/>
    </source>
</evidence>
<evidence type="ECO:0000256" key="1">
    <source>
        <dbReference type="PROSITE-ProRule" id="PRU00285"/>
    </source>
</evidence>
<dbReference type="Pfam" id="PF00011">
    <property type="entry name" value="HSP20"/>
    <property type="match status" value="2"/>
</dbReference>
<evidence type="ECO:0000256" key="2">
    <source>
        <dbReference type="RuleBase" id="RU003616"/>
    </source>
</evidence>
<dbReference type="Proteomes" id="UP000887567">
    <property type="component" value="Unplaced"/>
</dbReference>
<dbReference type="PRINTS" id="PR00299">
    <property type="entry name" value="ACRYSTALLIN"/>
</dbReference>
<dbReference type="EnsemblMetazoa" id="XM_021047893.2">
    <property type="protein sequence ID" value="XP_020903552.1"/>
    <property type="gene ID" value="LOC110241970"/>
</dbReference>
<feature type="domain" description="SHSP" evidence="3">
    <location>
        <begin position="1"/>
        <end position="89"/>
    </location>
</feature>
<name>A0A913XFU0_EXADI</name>
<dbReference type="SUPFAM" id="SSF49764">
    <property type="entry name" value="HSP20-like chaperones"/>
    <property type="match status" value="2"/>
</dbReference>
<evidence type="ECO:0000259" key="3">
    <source>
        <dbReference type="PROSITE" id="PS01031"/>
    </source>
</evidence>
<dbReference type="PANTHER" id="PTHR45640:SF26">
    <property type="entry name" value="RE23625P"/>
    <property type="match status" value="1"/>
</dbReference>
<dbReference type="CDD" id="cd06526">
    <property type="entry name" value="metazoan_ACD"/>
    <property type="match status" value="2"/>
</dbReference>
<dbReference type="PROSITE" id="PS01031">
    <property type="entry name" value="SHSP"/>
    <property type="match status" value="2"/>
</dbReference>
<dbReference type="GO" id="GO:0005634">
    <property type="term" value="C:nucleus"/>
    <property type="evidence" value="ECO:0007669"/>
    <property type="project" value="TreeGrafter"/>
</dbReference>
<dbReference type="InterPro" id="IPR001436">
    <property type="entry name" value="Alpha-crystallin/sHSP_animal"/>
</dbReference>
<dbReference type="GO" id="GO:0051082">
    <property type="term" value="F:unfolded protein binding"/>
    <property type="evidence" value="ECO:0007669"/>
    <property type="project" value="TreeGrafter"/>
</dbReference>
<dbReference type="KEGG" id="epa:110241970"/>
<dbReference type="OMA" id="CVRIHAR"/>
<organism evidence="4 5">
    <name type="scientific">Exaiptasia diaphana</name>
    <name type="common">Tropical sea anemone</name>
    <name type="synonym">Aiptasia pulchella</name>
    <dbReference type="NCBI Taxonomy" id="2652724"/>
    <lineage>
        <taxon>Eukaryota</taxon>
        <taxon>Metazoa</taxon>
        <taxon>Cnidaria</taxon>
        <taxon>Anthozoa</taxon>
        <taxon>Hexacorallia</taxon>
        <taxon>Actiniaria</taxon>
        <taxon>Aiptasiidae</taxon>
        <taxon>Exaiptasia</taxon>
    </lineage>
</organism>
<proteinExistence type="inferred from homology"/>
<dbReference type="PANTHER" id="PTHR45640">
    <property type="entry name" value="HEAT SHOCK PROTEIN HSP-12.2-RELATED"/>
    <property type="match status" value="1"/>
</dbReference>
<sequence length="200" mass="22173">MDPDKILIATVEVKNYQPNEISLNVEHGKIRVDGKHHSEGEFGSETSEFHRTYVVPESVDPSSVSSRISNDGVLYIEGSKIAPKETEVALVGSSHASGDVAKIDDKKFTVTLDVSSFSPDEITVKVLNNELTVKARHESESHGHFTSRQFNRHFVLPKDVDMDSVVSKLGKDGRLRIEAARKSLASPTERQVKITMEDDE</sequence>
<dbReference type="GO" id="GO:0009408">
    <property type="term" value="P:response to heat"/>
    <property type="evidence" value="ECO:0007669"/>
    <property type="project" value="TreeGrafter"/>
</dbReference>
<reference evidence="4" key="1">
    <citation type="submission" date="2022-11" db="UniProtKB">
        <authorList>
            <consortium name="EnsemblMetazoa"/>
        </authorList>
    </citation>
    <scope>IDENTIFICATION</scope>
</reference>
<accession>A0A913XFU0</accession>
<dbReference type="GO" id="GO:0042026">
    <property type="term" value="P:protein refolding"/>
    <property type="evidence" value="ECO:0007669"/>
    <property type="project" value="TreeGrafter"/>
</dbReference>
<dbReference type="InterPro" id="IPR002068">
    <property type="entry name" value="A-crystallin/Hsp20_dom"/>
</dbReference>
<protein>
    <recommendedName>
        <fullName evidence="3">SHSP domain-containing protein</fullName>
    </recommendedName>
</protein>
<feature type="domain" description="SHSP" evidence="3">
    <location>
        <begin position="90"/>
        <end position="197"/>
    </location>
</feature>
<dbReference type="InterPro" id="IPR008978">
    <property type="entry name" value="HSP20-like_chaperone"/>
</dbReference>
<dbReference type="GO" id="GO:0005737">
    <property type="term" value="C:cytoplasm"/>
    <property type="evidence" value="ECO:0007669"/>
    <property type="project" value="TreeGrafter"/>
</dbReference>
<keyword evidence="5" id="KW-1185">Reference proteome</keyword>
<evidence type="ECO:0000313" key="4">
    <source>
        <dbReference type="EnsemblMetazoa" id="XP_020903552.1"/>
    </source>
</evidence>
<dbReference type="OrthoDB" id="1431247at2759"/>
<dbReference type="GeneID" id="110241970"/>
<dbReference type="Gene3D" id="2.60.40.790">
    <property type="match status" value="2"/>
</dbReference>
<comment type="similarity">
    <text evidence="1 2">Belongs to the small heat shock protein (HSP20) family.</text>
</comment>
<dbReference type="RefSeq" id="XP_020903552.1">
    <property type="nucleotide sequence ID" value="XM_021047893.2"/>
</dbReference>
<dbReference type="AlphaFoldDB" id="A0A913XFU0"/>